<evidence type="ECO:0000313" key="3">
    <source>
        <dbReference type="Proteomes" id="UP000295805"/>
    </source>
</evidence>
<accession>A0A4R3ZTU1</accession>
<comment type="caution">
    <text evidence="2">The sequence shown here is derived from an EMBL/GenBank/DDBJ whole genome shotgun (WGS) entry which is preliminary data.</text>
</comment>
<protein>
    <submittedName>
        <fullName evidence="2">Putative AbiEi antitoxin of type IV toxin-antitoxin system</fullName>
    </submittedName>
</protein>
<feature type="domain" description="AbiEi antitoxin N-terminal" evidence="1">
    <location>
        <begin position="15"/>
        <end position="49"/>
    </location>
</feature>
<gene>
    <name evidence="2" type="ORF">EDD19_11091</name>
</gene>
<name>A0A4R3ZTU1_9ACTN</name>
<dbReference type="AlphaFoldDB" id="A0A4R3ZTU1"/>
<proteinExistence type="predicted"/>
<dbReference type="InterPro" id="IPR025159">
    <property type="entry name" value="AbiEi_N"/>
</dbReference>
<reference evidence="2 3" key="1">
    <citation type="submission" date="2019-03" db="EMBL/GenBank/DDBJ databases">
        <title>Root nodule microbial communities of legume samples collected from USA, Mexico and Botswana.</title>
        <authorList>
            <person name="Hirsch A."/>
        </authorList>
    </citation>
    <scope>NUCLEOTIDE SEQUENCE [LARGE SCALE GENOMIC DNA]</scope>
    <source>
        <strain evidence="2 3">55</strain>
    </source>
</reference>
<dbReference type="Proteomes" id="UP000295805">
    <property type="component" value="Unassembled WGS sequence"/>
</dbReference>
<dbReference type="Pfam" id="PF13338">
    <property type="entry name" value="AbiEi_4"/>
    <property type="match status" value="1"/>
</dbReference>
<sequence>MIGTVNTPDHLNSLLVTSDQLLARGMSSQSISRAVGSGDLIRLRPGFYVEGRARDLGRRERHFLSILAADAALDAPVFSHSSAALIHGLPEWGLPLRRVAVCEDGPTPRSRTTSLTTFRTAPGLSDEVMTVNGLRVTTPARTVADIAISTPRDAAVAVADAALYGEIVTRDELDESLRASAGRRGIRRARHALSLVDGRSESVAESLSRLTFHDFGLPEPEPQVEIYTPGGVRVARVDFLWREYGVIGECDGFGKYFDGLSPGETRHRLGMEKDRDAELMALGYRVLHWRWRDVLEPHVLAARIKRVLFAAAA</sequence>
<organism evidence="2 3">
    <name type="scientific">Dietzia cinnamea</name>
    <dbReference type="NCBI Taxonomy" id="321318"/>
    <lineage>
        <taxon>Bacteria</taxon>
        <taxon>Bacillati</taxon>
        <taxon>Actinomycetota</taxon>
        <taxon>Actinomycetes</taxon>
        <taxon>Mycobacteriales</taxon>
        <taxon>Dietziaceae</taxon>
        <taxon>Dietzia</taxon>
    </lineage>
</organism>
<evidence type="ECO:0000259" key="1">
    <source>
        <dbReference type="Pfam" id="PF13338"/>
    </source>
</evidence>
<dbReference type="EMBL" id="SMCX01000010">
    <property type="protein sequence ID" value="TCW23796.1"/>
    <property type="molecule type" value="Genomic_DNA"/>
</dbReference>
<evidence type="ECO:0000313" key="2">
    <source>
        <dbReference type="EMBL" id="TCW23796.1"/>
    </source>
</evidence>